<gene>
    <name evidence="1" type="ORF">NX722_06080</name>
</gene>
<evidence type="ECO:0000313" key="2">
    <source>
        <dbReference type="Proteomes" id="UP001209854"/>
    </source>
</evidence>
<dbReference type="InterPro" id="IPR011990">
    <property type="entry name" value="TPR-like_helical_dom_sf"/>
</dbReference>
<dbReference type="Pfam" id="PF06041">
    <property type="entry name" value="DUF924"/>
    <property type="match status" value="1"/>
</dbReference>
<proteinExistence type="predicted"/>
<evidence type="ECO:0000313" key="1">
    <source>
        <dbReference type="EMBL" id="MCW7552223.1"/>
    </source>
</evidence>
<dbReference type="InterPro" id="IPR010323">
    <property type="entry name" value="DUF924"/>
</dbReference>
<reference evidence="1 2" key="1">
    <citation type="submission" date="2022-10" db="EMBL/GenBank/DDBJ databases">
        <title>High-quality genome sequences of two octocoral-associated bacteria, Endozoicomonas euniceicola EF212 and Endozoicomonas gorgoniicola PS125.</title>
        <authorList>
            <person name="Chiou Y.-J."/>
            <person name="Chen Y.-H."/>
        </authorList>
    </citation>
    <scope>NUCLEOTIDE SEQUENCE [LARGE SCALE GENOMIC DNA]</scope>
    <source>
        <strain evidence="1 2">PS125</strain>
    </source>
</reference>
<organism evidence="1 2">
    <name type="scientific">Endozoicomonas gorgoniicola</name>
    <dbReference type="NCBI Taxonomy" id="1234144"/>
    <lineage>
        <taxon>Bacteria</taxon>
        <taxon>Pseudomonadati</taxon>
        <taxon>Pseudomonadota</taxon>
        <taxon>Gammaproteobacteria</taxon>
        <taxon>Oceanospirillales</taxon>
        <taxon>Endozoicomonadaceae</taxon>
        <taxon>Endozoicomonas</taxon>
    </lineage>
</organism>
<sequence length="194" mass="22475">MNSQQVLDFWFGGEALGKAQLKRWWHKDSDVDAEITSRFLELVNDVHQGLGDKWSERAEGRLAAIICLDQFPRNMFRDQPRAFQYDQKALELCRQGVEGGAYRELPLLWQSFFFMPLMHSENLADQNDCVKQFTRLADQADGQLKEYLSGSLDFARQHRDIVQQFGRYPHRNAILGRESTAEELAFLQQPGSSF</sequence>
<dbReference type="Proteomes" id="UP001209854">
    <property type="component" value="Unassembled WGS sequence"/>
</dbReference>
<dbReference type="Gene3D" id="1.20.58.320">
    <property type="entry name" value="TPR-like"/>
    <property type="match status" value="1"/>
</dbReference>
<dbReference type="EMBL" id="JAPFCC010000001">
    <property type="protein sequence ID" value="MCW7552223.1"/>
    <property type="molecule type" value="Genomic_DNA"/>
</dbReference>
<accession>A0ABT3MT00</accession>
<keyword evidence="2" id="KW-1185">Reference proteome</keyword>
<dbReference type="Gene3D" id="1.25.40.10">
    <property type="entry name" value="Tetratricopeptide repeat domain"/>
    <property type="match status" value="1"/>
</dbReference>
<protein>
    <submittedName>
        <fullName evidence="1">DUF924 domain-containing protein</fullName>
    </submittedName>
</protein>
<comment type="caution">
    <text evidence="1">The sequence shown here is derived from an EMBL/GenBank/DDBJ whole genome shotgun (WGS) entry which is preliminary data.</text>
</comment>
<dbReference type="SUPFAM" id="SSF48452">
    <property type="entry name" value="TPR-like"/>
    <property type="match status" value="1"/>
</dbReference>
<name>A0ABT3MT00_9GAMM</name>
<dbReference type="RefSeq" id="WP_262567204.1">
    <property type="nucleotide sequence ID" value="NZ_JAPFCC010000001.1"/>
</dbReference>